<evidence type="ECO:0000256" key="1">
    <source>
        <dbReference type="ARBA" id="ARBA00022723"/>
    </source>
</evidence>
<name>A0A4Z2E9M9_9TELE</name>
<keyword evidence="5" id="KW-1185">Reference proteome</keyword>
<accession>A0A4Z2E9M9</accession>
<dbReference type="AlphaFoldDB" id="A0A4Z2E9M9"/>
<organism evidence="4 5">
    <name type="scientific">Liparis tanakae</name>
    <name type="common">Tanaka's snailfish</name>
    <dbReference type="NCBI Taxonomy" id="230148"/>
    <lineage>
        <taxon>Eukaryota</taxon>
        <taxon>Metazoa</taxon>
        <taxon>Chordata</taxon>
        <taxon>Craniata</taxon>
        <taxon>Vertebrata</taxon>
        <taxon>Euteleostomi</taxon>
        <taxon>Actinopterygii</taxon>
        <taxon>Neopterygii</taxon>
        <taxon>Teleostei</taxon>
        <taxon>Neoteleostei</taxon>
        <taxon>Acanthomorphata</taxon>
        <taxon>Eupercaria</taxon>
        <taxon>Perciformes</taxon>
        <taxon>Cottioidei</taxon>
        <taxon>Cottales</taxon>
        <taxon>Liparidae</taxon>
        <taxon>Liparis</taxon>
    </lineage>
</organism>
<feature type="domain" description="GON" evidence="3">
    <location>
        <begin position="72"/>
        <end position="159"/>
    </location>
</feature>
<dbReference type="Proteomes" id="UP000314294">
    <property type="component" value="Unassembled WGS sequence"/>
</dbReference>
<dbReference type="InterPro" id="IPR012314">
    <property type="entry name" value="Pept_M12B_GON-ADAMTSs"/>
</dbReference>
<sequence>MEVPDPPWRYRTPHGGTGPPMEVLDPHGGTRPPMEVPGRLHPVLSLCFPRRATAFELSSMLRCDWSDLKCRLPSSCRDVRRLSGPRPDGDHEVNVRGKTLKVRGRDRSILFILFILIVTRRPSSSSVLQVKLTSFTHMKSDEVFFFPTCTSVECNWRKL</sequence>
<reference evidence="4 5" key="1">
    <citation type="submission" date="2019-03" db="EMBL/GenBank/DDBJ databases">
        <title>First draft genome of Liparis tanakae, snailfish: a comprehensive survey of snailfish specific genes.</title>
        <authorList>
            <person name="Kim W."/>
            <person name="Song I."/>
            <person name="Jeong J.-H."/>
            <person name="Kim D."/>
            <person name="Kim S."/>
            <person name="Ryu S."/>
            <person name="Song J.Y."/>
            <person name="Lee S.K."/>
        </authorList>
    </citation>
    <scope>NUCLEOTIDE SEQUENCE [LARGE SCALE GENOMIC DNA]</scope>
    <source>
        <tissue evidence="4">Muscle</tissue>
    </source>
</reference>
<evidence type="ECO:0000313" key="5">
    <source>
        <dbReference type="Proteomes" id="UP000314294"/>
    </source>
</evidence>
<keyword evidence="1" id="KW-0479">Metal-binding</keyword>
<evidence type="ECO:0000313" key="4">
    <source>
        <dbReference type="EMBL" id="TNN25566.1"/>
    </source>
</evidence>
<proteinExistence type="predicted"/>
<evidence type="ECO:0000259" key="3">
    <source>
        <dbReference type="PROSITE" id="PS51046"/>
    </source>
</evidence>
<feature type="region of interest" description="Disordered" evidence="2">
    <location>
        <begin position="1"/>
        <end position="21"/>
    </location>
</feature>
<dbReference type="PROSITE" id="PS51046">
    <property type="entry name" value="GON"/>
    <property type="match status" value="1"/>
</dbReference>
<dbReference type="EMBL" id="SRLO01012194">
    <property type="protein sequence ID" value="TNN25566.1"/>
    <property type="molecule type" value="Genomic_DNA"/>
</dbReference>
<evidence type="ECO:0000256" key="2">
    <source>
        <dbReference type="SAM" id="MobiDB-lite"/>
    </source>
</evidence>
<gene>
    <name evidence="4" type="ORF">EYF80_064303</name>
</gene>
<comment type="caution">
    <text evidence="4">The sequence shown here is derived from an EMBL/GenBank/DDBJ whole genome shotgun (WGS) entry which is preliminary data.</text>
</comment>
<dbReference type="GO" id="GO:0008270">
    <property type="term" value="F:zinc ion binding"/>
    <property type="evidence" value="ECO:0007669"/>
    <property type="project" value="InterPro"/>
</dbReference>
<dbReference type="GO" id="GO:0004222">
    <property type="term" value="F:metalloendopeptidase activity"/>
    <property type="evidence" value="ECO:0007669"/>
    <property type="project" value="InterPro"/>
</dbReference>
<protein>
    <recommendedName>
        <fullName evidence="3">GON domain-containing protein</fullName>
    </recommendedName>
</protein>